<evidence type="ECO:0000256" key="3">
    <source>
        <dbReference type="ARBA" id="ARBA00004496"/>
    </source>
</evidence>
<dbReference type="GO" id="GO:0009254">
    <property type="term" value="P:peptidoglycan turnover"/>
    <property type="evidence" value="ECO:0007669"/>
    <property type="project" value="TreeGrafter"/>
</dbReference>
<feature type="compositionally biased region" description="Basic and acidic residues" evidence="13">
    <location>
        <begin position="1"/>
        <end position="10"/>
    </location>
</feature>
<dbReference type="GO" id="GO:0008745">
    <property type="term" value="F:N-acetylmuramoyl-L-alanine amidase activity"/>
    <property type="evidence" value="ECO:0007669"/>
    <property type="project" value="UniProtKB-EC"/>
</dbReference>
<evidence type="ECO:0000256" key="1">
    <source>
        <dbReference type="ARBA" id="ARBA00001561"/>
    </source>
</evidence>
<comment type="subcellular location">
    <subcellularLocation>
        <location evidence="3">Cytoplasm</location>
    </subcellularLocation>
</comment>
<evidence type="ECO:0000256" key="13">
    <source>
        <dbReference type="SAM" id="MobiDB-lite"/>
    </source>
</evidence>
<keyword evidence="8 15" id="KW-0378">Hydrolase</keyword>
<gene>
    <name evidence="15" type="primary">ampD1</name>
    <name evidence="15" type="ORF">BGL_1c04820</name>
</gene>
<dbReference type="GO" id="GO:0046872">
    <property type="term" value="F:metal ion binding"/>
    <property type="evidence" value="ECO:0007669"/>
    <property type="project" value="UniProtKB-KW"/>
</dbReference>
<evidence type="ECO:0000256" key="5">
    <source>
        <dbReference type="ARBA" id="ARBA00011901"/>
    </source>
</evidence>
<dbReference type="PANTHER" id="PTHR30417:SF4">
    <property type="entry name" value="1,6-ANHYDRO-N-ACETYLMURAMYL-L-ALANINE AMIDASE AMPD"/>
    <property type="match status" value="1"/>
</dbReference>
<dbReference type="InterPro" id="IPR036505">
    <property type="entry name" value="Amidase/PGRP_sf"/>
</dbReference>
<evidence type="ECO:0000256" key="2">
    <source>
        <dbReference type="ARBA" id="ARBA00001947"/>
    </source>
</evidence>
<evidence type="ECO:0000256" key="4">
    <source>
        <dbReference type="ARBA" id="ARBA00007553"/>
    </source>
</evidence>
<evidence type="ECO:0000256" key="8">
    <source>
        <dbReference type="ARBA" id="ARBA00022801"/>
    </source>
</evidence>
<dbReference type="AlphaFoldDB" id="A0A0B6RNS4"/>
<name>A0A0B6RNS4_BURPL</name>
<keyword evidence="9" id="KW-0862">Zinc</keyword>
<comment type="catalytic activity">
    <reaction evidence="1">
        <text>Hydrolyzes the link between N-acetylmuramoyl residues and L-amino acid residues in certain cell-wall glycopeptides.</text>
        <dbReference type="EC" id="3.5.1.28"/>
    </reaction>
</comment>
<dbReference type="KEGG" id="bgp:BGL_1c04820"/>
<dbReference type="Gene3D" id="3.40.80.10">
    <property type="entry name" value="Peptidoglycan recognition protein-like"/>
    <property type="match status" value="1"/>
</dbReference>
<feature type="region of interest" description="Disordered" evidence="13">
    <location>
        <begin position="1"/>
        <end position="33"/>
    </location>
</feature>
<comment type="similarity">
    <text evidence="4">Belongs to the N-acetylmuramoyl-L-alanine amidase 2 family.</text>
</comment>
<keyword evidence="10" id="KW-0961">Cell wall biogenesis/degradation</keyword>
<keyword evidence="7" id="KW-0479">Metal-binding</keyword>
<reference evidence="15 16" key="2">
    <citation type="journal article" date="2016" name="Appl. Microbiol. Biotechnol.">
        <title>Mutations improving production and secretion of extracellular lipase by Burkholderia glumae PG1.</title>
        <authorList>
            <person name="Knapp A."/>
            <person name="Voget S."/>
            <person name="Gao R."/>
            <person name="Zaburannyi N."/>
            <person name="Krysciak D."/>
            <person name="Breuer M."/>
            <person name="Hauer B."/>
            <person name="Streit W.R."/>
            <person name="Muller R."/>
            <person name="Daniel R."/>
            <person name="Jaeger K.E."/>
        </authorList>
    </citation>
    <scope>NUCLEOTIDE SEQUENCE [LARGE SCALE GENOMIC DNA]</scope>
    <source>
        <strain evidence="15 16">PG1</strain>
    </source>
</reference>
<dbReference type="HOGENOM" id="CLU_049290_1_0_4"/>
<comment type="cofactor">
    <cofactor evidence="2">
        <name>Zn(2+)</name>
        <dbReference type="ChEBI" id="CHEBI:29105"/>
    </cofactor>
</comment>
<feature type="domain" description="N-acetylmuramoyl-L-alanine amidase" evidence="14">
    <location>
        <begin position="56"/>
        <end position="205"/>
    </location>
</feature>
<dbReference type="SMART" id="SM00644">
    <property type="entry name" value="Ami_2"/>
    <property type="match status" value="1"/>
</dbReference>
<keyword evidence="6" id="KW-0963">Cytoplasm</keyword>
<dbReference type="InterPro" id="IPR051206">
    <property type="entry name" value="NAMLAA_amidase_2"/>
</dbReference>
<dbReference type="InterPro" id="IPR002502">
    <property type="entry name" value="Amidase_domain"/>
</dbReference>
<dbReference type="GO" id="GO:0005737">
    <property type="term" value="C:cytoplasm"/>
    <property type="evidence" value="ECO:0007669"/>
    <property type="project" value="UniProtKB-SubCell"/>
</dbReference>
<dbReference type="CDD" id="cd06583">
    <property type="entry name" value="PGRP"/>
    <property type="match status" value="1"/>
</dbReference>
<dbReference type="Proteomes" id="UP000031838">
    <property type="component" value="Chromosome 1"/>
</dbReference>
<dbReference type="SUPFAM" id="SSF55846">
    <property type="entry name" value="N-acetylmuramoyl-L-alanine amidase-like"/>
    <property type="match status" value="1"/>
</dbReference>
<reference evidence="16" key="1">
    <citation type="submission" date="2011-03" db="EMBL/GenBank/DDBJ databases">
        <authorList>
            <person name="Voget S."/>
            <person name="Streit W.R."/>
            <person name="Jaeger K.E."/>
            <person name="Daniel R."/>
        </authorList>
    </citation>
    <scope>NUCLEOTIDE SEQUENCE [LARGE SCALE GENOMIC DNA]</scope>
    <source>
        <strain evidence="16">PG1</strain>
    </source>
</reference>
<evidence type="ECO:0000256" key="9">
    <source>
        <dbReference type="ARBA" id="ARBA00022833"/>
    </source>
</evidence>
<evidence type="ECO:0000256" key="11">
    <source>
        <dbReference type="ARBA" id="ARBA00039257"/>
    </source>
</evidence>
<dbReference type="GO" id="GO:0009253">
    <property type="term" value="P:peptidoglycan catabolic process"/>
    <property type="evidence" value="ECO:0007669"/>
    <property type="project" value="InterPro"/>
</dbReference>
<sequence length="228" mass="24946">MRRAYAEGRRDRGRRRLLLQPRARGPSRGGGARRAMSAVFEVGADGWVPGARHAPSPNHEARPAGVVPMLVVVHNISLPPGEFGGDAIVALFQNRLDCNAHPYYDANLRGLRVSAHFLIARDGELIQFVSCEARAWHAGVSTFLGRERCNDFSIGIELEGADDVPFEPAQYVTLAALVRALATRYPVEALAGHSDIAPGRKTDPGPHFDWQRLAADTGLPPESFPYRH</sequence>
<dbReference type="EC" id="3.5.1.28" evidence="5"/>
<evidence type="ECO:0000256" key="7">
    <source>
        <dbReference type="ARBA" id="ARBA00022723"/>
    </source>
</evidence>
<organism evidence="15 16">
    <name type="scientific">Burkholderia plantarii</name>
    <dbReference type="NCBI Taxonomy" id="41899"/>
    <lineage>
        <taxon>Bacteria</taxon>
        <taxon>Pseudomonadati</taxon>
        <taxon>Pseudomonadota</taxon>
        <taxon>Betaproteobacteria</taxon>
        <taxon>Burkholderiales</taxon>
        <taxon>Burkholderiaceae</taxon>
        <taxon>Burkholderia</taxon>
    </lineage>
</organism>
<evidence type="ECO:0000259" key="14">
    <source>
        <dbReference type="SMART" id="SM00644"/>
    </source>
</evidence>
<evidence type="ECO:0000256" key="12">
    <source>
        <dbReference type="ARBA" id="ARBA00042615"/>
    </source>
</evidence>
<evidence type="ECO:0000256" key="6">
    <source>
        <dbReference type="ARBA" id="ARBA00022490"/>
    </source>
</evidence>
<dbReference type="GO" id="GO:0071555">
    <property type="term" value="P:cell wall organization"/>
    <property type="evidence" value="ECO:0007669"/>
    <property type="project" value="UniProtKB-KW"/>
</dbReference>
<accession>A0A0B6RNS4</accession>
<keyword evidence="16" id="KW-1185">Reference proteome</keyword>
<dbReference type="Pfam" id="PF01510">
    <property type="entry name" value="Amidase_2"/>
    <property type="match status" value="1"/>
</dbReference>
<protein>
    <recommendedName>
        <fullName evidence="11">1,6-anhydro-N-acetylmuramyl-L-alanine amidase AmpD</fullName>
        <ecNumber evidence="5">3.5.1.28</ecNumber>
    </recommendedName>
    <alternativeName>
        <fullName evidence="12">N-acetylmuramoyl-L-alanine amidase</fullName>
    </alternativeName>
</protein>
<dbReference type="PANTHER" id="PTHR30417">
    <property type="entry name" value="N-ACETYLMURAMOYL-L-ALANINE AMIDASE AMID"/>
    <property type="match status" value="1"/>
</dbReference>
<dbReference type="EMBL" id="CP002580">
    <property type="protein sequence ID" value="AJK45018.1"/>
    <property type="molecule type" value="Genomic_DNA"/>
</dbReference>
<evidence type="ECO:0000313" key="16">
    <source>
        <dbReference type="Proteomes" id="UP000031838"/>
    </source>
</evidence>
<dbReference type="NCBIfam" id="NF008758">
    <property type="entry name" value="PRK11789.1"/>
    <property type="match status" value="1"/>
</dbReference>
<proteinExistence type="inferred from homology"/>
<evidence type="ECO:0000313" key="15">
    <source>
        <dbReference type="EMBL" id="AJK45018.1"/>
    </source>
</evidence>
<evidence type="ECO:0000256" key="10">
    <source>
        <dbReference type="ARBA" id="ARBA00023316"/>
    </source>
</evidence>